<name>A0A0M4MD27_BIFLI</name>
<organism evidence="1 2">
    <name type="scientific">Bifidobacterium longum subsp. infantis</name>
    <dbReference type="NCBI Taxonomy" id="1682"/>
    <lineage>
        <taxon>Bacteria</taxon>
        <taxon>Bacillati</taxon>
        <taxon>Actinomycetota</taxon>
        <taxon>Actinomycetes</taxon>
        <taxon>Bifidobacteriales</taxon>
        <taxon>Bifidobacteriaceae</taxon>
        <taxon>Bifidobacterium</taxon>
    </lineage>
</organism>
<accession>A0A0M4MD27</accession>
<dbReference type="AlphaFoldDB" id="A0A0M4MD27"/>
<dbReference type="PATRIC" id="fig|1682.24.peg.409"/>
<dbReference type="Proteomes" id="UP000067206">
    <property type="component" value="Chromosome"/>
</dbReference>
<sequence>MTGCEKVNLDGHAIEFLQHAGEHMNLLPIGNAKTDYSGIRTVQIGCLRHAEGTV</sequence>
<evidence type="ECO:0000313" key="1">
    <source>
        <dbReference type="EMBL" id="ALE08487.1"/>
    </source>
</evidence>
<gene>
    <name evidence="1" type="ORF">RY67_423</name>
</gene>
<dbReference type="EMBL" id="CP010411">
    <property type="protein sequence ID" value="ALE08487.1"/>
    <property type="molecule type" value="Genomic_DNA"/>
</dbReference>
<proteinExistence type="predicted"/>
<protein>
    <submittedName>
        <fullName evidence="1">Uncharacterized protein</fullName>
    </submittedName>
</protein>
<reference evidence="1 2" key="1">
    <citation type="submission" date="2014-12" db="EMBL/GenBank/DDBJ databases">
        <title>Complete genome sequence of Bifidobacterium longum subsp. infantis BT1.</title>
        <authorList>
            <person name="Kim J.F."/>
            <person name="Kwak M.-J."/>
        </authorList>
    </citation>
    <scope>NUCLEOTIDE SEQUENCE [LARGE SCALE GENOMIC DNA]</scope>
    <source>
        <strain evidence="1 2">BT1</strain>
    </source>
</reference>
<evidence type="ECO:0000313" key="2">
    <source>
        <dbReference type="Proteomes" id="UP000067206"/>
    </source>
</evidence>